<feature type="non-terminal residue" evidence="2">
    <location>
        <position position="104"/>
    </location>
</feature>
<dbReference type="Pfam" id="PF00027">
    <property type="entry name" value="cNMP_binding"/>
    <property type="match status" value="1"/>
</dbReference>
<dbReference type="InterPro" id="IPR050397">
    <property type="entry name" value="Env_Response_Regulators"/>
</dbReference>
<dbReference type="PROSITE" id="PS50042">
    <property type="entry name" value="CNMP_BINDING_3"/>
    <property type="match status" value="1"/>
</dbReference>
<reference evidence="2" key="1">
    <citation type="submission" date="2018-05" db="EMBL/GenBank/DDBJ databases">
        <authorList>
            <person name="Lanie J.A."/>
            <person name="Ng W.-L."/>
            <person name="Kazmierczak K.M."/>
            <person name="Andrzejewski T.M."/>
            <person name="Davidsen T.M."/>
            <person name="Wayne K.J."/>
            <person name="Tettelin H."/>
            <person name="Glass J.I."/>
            <person name="Rusch D."/>
            <person name="Podicherti R."/>
            <person name="Tsui H.-C.T."/>
            <person name="Winkler M.E."/>
        </authorList>
    </citation>
    <scope>NUCLEOTIDE SEQUENCE</scope>
</reference>
<dbReference type="Gene3D" id="2.60.120.10">
    <property type="entry name" value="Jelly Rolls"/>
    <property type="match status" value="1"/>
</dbReference>
<dbReference type="GO" id="GO:0005829">
    <property type="term" value="C:cytosol"/>
    <property type="evidence" value="ECO:0007669"/>
    <property type="project" value="TreeGrafter"/>
</dbReference>
<gene>
    <name evidence="2" type="ORF">METZ01_LOCUS54849</name>
</gene>
<dbReference type="InterPro" id="IPR014710">
    <property type="entry name" value="RmlC-like_jellyroll"/>
</dbReference>
<evidence type="ECO:0000313" key="2">
    <source>
        <dbReference type="EMBL" id="SVA01995.1"/>
    </source>
</evidence>
<accession>A0A381SD43</accession>
<proteinExistence type="predicted"/>
<dbReference type="PANTHER" id="PTHR24567:SF74">
    <property type="entry name" value="HTH-TYPE TRANSCRIPTIONAL REGULATOR ARCR"/>
    <property type="match status" value="1"/>
</dbReference>
<dbReference type="AlphaFoldDB" id="A0A381SD43"/>
<dbReference type="InterPro" id="IPR000595">
    <property type="entry name" value="cNMP-bd_dom"/>
</dbReference>
<protein>
    <recommendedName>
        <fullName evidence="1">Cyclic nucleotide-binding domain-containing protein</fullName>
    </recommendedName>
</protein>
<dbReference type="GO" id="GO:0003700">
    <property type="term" value="F:DNA-binding transcription factor activity"/>
    <property type="evidence" value="ECO:0007669"/>
    <property type="project" value="TreeGrafter"/>
</dbReference>
<name>A0A381SD43_9ZZZZ</name>
<dbReference type="EMBL" id="UINC01002959">
    <property type="protein sequence ID" value="SVA01995.1"/>
    <property type="molecule type" value="Genomic_DNA"/>
</dbReference>
<dbReference type="CDD" id="cd00038">
    <property type="entry name" value="CAP_ED"/>
    <property type="match status" value="1"/>
</dbReference>
<feature type="domain" description="Cyclic nucleotide-binding" evidence="1">
    <location>
        <begin position="7"/>
        <end position="104"/>
    </location>
</feature>
<dbReference type="SUPFAM" id="SSF51206">
    <property type="entry name" value="cAMP-binding domain-like"/>
    <property type="match status" value="1"/>
</dbReference>
<dbReference type="PANTHER" id="PTHR24567">
    <property type="entry name" value="CRP FAMILY TRANSCRIPTIONAL REGULATORY PROTEIN"/>
    <property type="match status" value="1"/>
</dbReference>
<organism evidence="2">
    <name type="scientific">marine metagenome</name>
    <dbReference type="NCBI Taxonomy" id="408172"/>
    <lineage>
        <taxon>unclassified sequences</taxon>
        <taxon>metagenomes</taxon>
        <taxon>ecological metagenomes</taxon>
    </lineage>
</organism>
<evidence type="ECO:0000259" key="1">
    <source>
        <dbReference type="PROSITE" id="PS50042"/>
    </source>
</evidence>
<dbReference type="InterPro" id="IPR018490">
    <property type="entry name" value="cNMP-bd_dom_sf"/>
</dbReference>
<sequence length="104" mass="11376">MKKVLYMLGEFTDQDVDWLIGAGRRQHVTEGTMLIQQGQPIEEVFFVLRGRFGVSIDGSVEIAQIGSGEIVGELSFLDSRPPNATVVALDNSIVMAVPKQRVDG</sequence>